<gene>
    <name evidence="2" type="ORF">FDK13_10655</name>
</gene>
<name>A0A4U6DDC9_9BACT</name>
<feature type="chain" id="PRO_5020701573" description="Porin family protein" evidence="1">
    <location>
        <begin position="23"/>
        <end position="211"/>
    </location>
</feature>
<evidence type="ECO:0000256" key="1">
    <source>
        <dbReference type="SAM" id="SignalP"/>
    </source>
</evidence>
<dbReference type="RefSeq" id="WP_137339969.1">
    <property type="nucleotide sequence ID" value="NZ_BSQH01000007.1"/>
</dbReference>
<accession>A0A4U6DDC9</accession>
<reference evidence="2 3" key="1">
    <citation type="submission" date="2019-05" db="EMBL/GenBank/DDBJ databases">
        <title>Dyadobacter AR-3-8 sp. nov., isolated from arctic soil.</title>
        <authorList>
            <person name="Chaudhary D.K."/>
        </authorList>
    </citation>
    <scope>NUCLEOTIDE SEQUENCE [LARGE SCALE GENOMIC DNA]</scope>
    <source>
        <strain evidence="2 3">AR-3-8</strain>
    </source>
</reference>
<dbReference type="Proteomes" id="UP000304900">
    <property type="component" value="Unassembled WGS sequence"/>
</dbReference>
<protein>
    <recommendedName>
        <fullName evidence="4">Porin family protein</fullName>
    </recommendedName>
</protein>
<dbReference type="AlphaFoldDB" id="A0A4U6DDC9"/>
<keyword evidence="3" id="KW-1185">Reference proteome</keyword>
<keyword evidence="1" id="KW-0732">Signal</keyword>
<feature type="signal peptide" evidence="1">
    <location>
        <begin position="1"/>
        <end position="22"/>
    </location>
</feature>
<dbReference type="EMBL" id="SZVO01000004">
    <property type="protein sequence ID" value="TKT92424.1"/>
    <property type="molecule type" value="Genomic_DNA"/>
</dbReference>
<comment type="caution">
    <text evidence="2">The sequence shown here is derived from an EMBL/GenBank/DDBJ whole genome shotgun (WGS) entry which is preliminary data.</text>
</comment>
<evidence type="ECO:0000313" key="3">
    <source>
        <dbReference type="Proteomes" id="UP000304900"/>
    </source>
</evidence>
<evidence type="ECO:0000313" key="2">
    <source>
        <dbReference type="EMBL" id="TKT92424.1"/>
    </source>
</evidence>
<evidence type="ECO:0008006" key="4">
    <source>
        <dbReference type="Google" id="ProtNLM"/>
    </source>
</evidence>
<sequence>MKKTLSSLTVLCCLLSGYFSYSQQVQTVFSGSKIKRSGGYAAISNKFTTINGDFANMPEIYGGWFVNSKFLIGAELAATTNFIPSPNFNNSPDKKITYQYGQFGLMTEYIFASNKRVHFAVNLINGAGFTLQYDRKNWDDWDNDDWNDNHTDAKFFYAIEPGAQVEINLLKWMRLSPGISYRKTFGAKGNGLTDGDLSNISYNMTLKFGRF</sequence>
<proteinExistence type="predicted"/>
<dbReference type="OrthoDB" id="1122635at2"/>
<organism evidence="2 3">
    <name type="scientific">Dyadobacter frigoris</name>
    <dbReference type="NCBI Taxonomy" id="2576211"/>
    <lineage>
        <taxon>Bacteria</taxon>
        <taxon>Pseudomonadati</taxon>
        <taxon>Bacteroidota</taxon>
        <taxon>Cytophagia</taxon>
        <taxon>Cytophagales</taxon>
        <taxon>Spirosomataceae</taxon>
        <taxon>Dyadobacter</taxon>
    </lineage>
</organism>